<dbReference type="OrthoDB" id="195015at2759"/>
<evidence type="ECO:0000256" key="8">
    <source>
        <dbReference type="ARBA" id="ARBA00023136"/>
    </source>
</evidence>
<keyword evidence="10" id="KW-0675">Receptor</keyword>
<proteinExistence type="inferred from homology"/>
<dbReference type="PANTHER" id="PTHR11923:SF109">
    <property type="entry name" value="SENSORY NEURON MEMBRANE PROTEIN 2"/>
    <property type="match status" value="1"/>
</dbReference>
<dbReference type="EMBL" id="LR899010">
    <property type="protein sequence ID" value="CAD7081918.1"/>
    <property type="molecule type" value="Genomic_DNA"/>
</dbReference>
<keyword evidence="5" id="KW-0812">Transmembrane</keyword>
<dbReference type="FunCoup" id="A0A7R8YQR0">
    <property type="interactions" value="3"/>
</dbReference>
<keyword evidence="9" id="KW-1015">Disulfide bond</keyword>
<keyword evidence="8" id="KW-0472">Membrane</keyword>
<dbReference type="GO" id="GO:0005737">
    <property type="term" value="C:cytoplasm"/>
    <property type="evidence" value="ECO:0007669"/>
    <property type="project" value="TreeGrafter"/>
</dbReference>
<evidence type="ECO:0000256" key="3">
    <source>
        <dbReference type="ARBA" id="ARBA00022475"/>
    </source>
</evidence>
<dbReference type="PANTHER" id="PTHR11923">
    <property type="entry name" value="SCAVENGER RECEPTOR CLASS B TYPE-1 SR-B1"/>
    <property type="match status" value="1"/>
</dbReference>
<evidence type="ECO:0000256" key="10">
    <source>
        <dbReference type="ARBA" id="ARBA00023170"/>
    </source>
</evidence>
<dbReference type="Pfam" id="PF01130">
    <property type="entry name" value="CD36"/>
    <property type="match status" value="1"/>
</dbReference>
<evidence type="ECO:0000256" key="9">
    <source>
        <dbReference type="ARBA" id="ARBA00023157"/>
    </source>
</evidence>
<keyword evidence="14" id="KW-1185">Reference proteome</keyword>
<evidence type="ECO:0000256" key="2">
    <source>
        <dbReference type="ARBA" id="ARBA00010532"/>
    </source>
</evidence>
<evidence type="ECO:0000256" key="1">
    <source>
        <dbReference type="ARBA" id="ARBA00004236"/>
    </source>
</evidence>
<accession>A0A7R8YQR0</accession>
<dbReference type="GO" id="GO:0005044">
    <property type="term" value="F:scavenger receptor activity"/>
    <property type="evidence" value="ECO:0007669"/>
    <property type="project" value="TreeGrafter"/>
</dbReference>
<keyword evidence="7" id="KW-1133">Transmembrane helix</keyword>
<evidence type="ECO:0000256" key="12">
    <source>
        <dbReference type="ARBA" id="ARBA00040645"/>
    </source>
</evidence>
<dbReference type="InParanoid" id="A0A7R8YQR0"/>
<comment type="similarity">
    <text evidence="2">Belongs to the CD36 family.</text>
</comment>
<sequence length="339" mass="38779">MYISNLEKKTVKEFSDDGTSVTYTQQQFYEFDGKASQPLVESDRIVALNMQMNAFLQVFERELTDIFRNFLTKFNRTLDRTPIVRILKRLLDRIRGKRKSVLQIAENDPGLNLLMAQINANLNGVFNSPTSMFVSTTVREYLFEGVRFCINPTGLARAICKQIRDKGTKTIRALDDGSLAFSFFNHKNRTTDGVYEVHTGLRDPEKVLEIEKYDELDSLHVWLNSSTGYPSVCNMINGTDASAYPPFRRPGDSMYIFSADICRSVELYYQRETKYKGIPGFRYVTRGFLNEIGPEYANECFCVDRLVNVTKKKNGCLYSGALDLSECIDKTCFLVVIPD</sequence>
<dbReference type="AlphaFoldDB" id="A0A7R8YQR0"/>
<gene>
    <name evidence="13" type="ORF">HERILL_LOCUS4999</name>
</gene>
<keyword evidence="11" id="KW-0325">Glycoprotein</keyword>
<dbReference type="Proteomes" id="UP000594454">
    <property type="component" value="Chromosome 2"/>
</dbReference>
<name>A0A7R8YQR0_HERIL</name>
<evidence type="ECO:0000256" key="11">
    <source>
        <dbReference type="ARBA" id="ARBA00023180"/>
    </source>
</evidence>
<dbReference type="InterPro" id="IPR002159">
    <property type="entry name" value="CD36_fam"/>
</dbReference>
<reference evidence="13 14" key="1">
    <citation type="submission" date="2020-11" db="EMBL/GenBank/DDBJ databases">
        <authorList>
            <person name="Wallbank WR R."/>
            <person name="Pardo Diaz C."/>
            <person name="Kozak K."/>
            <person name="Martin S."/>
            <person name="Jiggins C."/>
            <person name="Moest M."/>
            <person name="Warren A I."/>
            <person name="Generalovic N T."/>
            <person name="Byers J.R.P. K."/>
            <person name="Montejo-Kovacevich G."/>
            <person name="Yen C E."/>
        </authorList>
    </citation>
    <scope>NUCLEOTIDE SEQUENCE [LARGE SCALE GENOMIC DNA]</scope>
</reference>
<evidence type="ECO:0000256" key="7">
    <source>
        <dbReference type="ARBA" id="ARBA00022989"/>
    </source>
</evidence>
<evidence type="ECO:0000313" key="13">
    <source>
        <dbReference type="EMBL" id="CAD7081918.1"/>
    </source>
</evidence>
<organism evidence="13 14">
    <name type="scientific">Hermetia illucens</name>
    <name type="common">Black soldier fly</name>
    <dbReference type="NCBI Taxonomy" id="343691"/>
    <lineage>
        <taxon>Eukaryota</taxon>
        <taxon>Metazoa</taxon>
        <taxon>Ecdysozoa</taxon>
        <taxon>Arthropoda</taxon>
        <taxon>Hexapoda</taxon>
        <taxon>Insecta</taxon>
        <taxon>Pterygota</taxon>
        <taxon>Neoptera</taxon>
        <taxon>Endopterygota</taxon>
        <taxon>Diptera</taxon>
        <taxon>Brachycera</taxon>
        <taxon>Stratiomyomorpha</taxon>
        <taxon>Stratiomyidae</taxon>
        <taxon>Hermetiinae</taxon>
        <taxon>Hermetia</taxon>
    </lineage>
</organism>
<dbReference type="GO" id="GO:0007608">
    <property type="term" value="P:sensory perception of smell"/>
    <property type="evidence" value="ECO:0007669"/>
    <property type="project" value="UniProtKB-KW"/>
</dbReference>
<keyword evidence="3" id="KW-1003">Cell membrane</keyword>
<evidence type="ECO:0000256" key="5">
    <source>
        <dbReference type="ARBA" id="ARBA00022692"/>
    </source>
</evidence>
<evidence type="ECO:0000256" key="6">
    <source>
        <dbReference type="ARBA" id="ARBA00022725"/>
    </source>
</evidence>
<keyword evidence="4" id="KW-0716">Sensory transduction</keyword>
<dbReference type="GO" id="GO:0005886">
    <property type="term" value="C:plasma membrane"/>
    <property type="evidence" value="ECO:0007669"/>
    <property type="project" value="UniProtKB-SubCell"/>
</dbReference>
<evidence type="ECO:0000256" key="4">
    <source>
        <dbReference type="ARBA" id="ARBA00022606"/>
    </source>
</evidence>
<comment type="subcellular location">
    <subcellularLocation>
        <location evidence="1">Cell membrane</location>
    </subcellularLocation>
</comment>
<evidence type="ECO:0000313" key="14">
    <source>
        <dbReference type="Proteomes" id="UP000594454"/>
    </source>
</evidence>
<keyword evidence="6" id="KW-0552">Olfaction</keyword>
<protein>
    <recommendedName>
        <fullName evidence="12">Sensory neuron membrane protein 2</fullName>
    </recommendedName>
</protein>